<organism evidence="2 3">
    <name type="scientific">Grylomicrobium aquisgranensis</name>
    <dbReference type="NCBI Taxonomy" id="2926318"/>
    <lineage>
        <taxon>Bacteria</taxon>
        <taxon>Bacillati</taxon>
        <taxon>Bacillota</taxon>
        <taxon>Erysipelotrichia</taxon>
        <taxon>Erysipelotrichales</taxon>
        <taxon>Erysipelotrichaceae</taxon>
        <taxon>Grylomicrobium</taxon>
    </lineage>
</organism>
<name>A0AB35U055_9FIRM</name>
<keyword evidence="1" id="KW-0812">Transmembrane</keyword>
<gene>
    <name evidence="2" type="ORF">MOZ60_01290</name>
</gene>
<dbReference type="InterPro" id="IPR050155">
    <property type="entry name" value="HAD-like_hydrolase_sf"/>
</dbReference>
<evidence type="ECO:0000256" key="1">
    <source>
        <dbReference type="SAM" id="Phobius"/>
    </source>
</evidence>
<dbReference type="Pfam" id="PF13419">
    <property type="entry name" value="HAD_2"/>
    <property type="match status" value="1"/>
</dbReference>
<dbReference type="InterPro" id="IPR036412">
    <property type="entry name" value="HAD-like_sf"/>
</dbReference>
<proteinExistence type="predicted"/>
<dbReference type="NCBIfam" id="TIGR01549">
    <property type="entry name" value="HAD-SF-IA-v1"/>
    <property type="match status" value="1"/>
</dbReference>
<dbReference type="InterPro" id="IPR023214">
    <property type="entry name" value="HAD_sf"/>
</dbReference>
<evidence type="ECO:0000313" key="2">
    <source>
        <dbReference type="EMBL" id="MDX8418723.1"/>
    </source>
</evidence>
<dbReference type="GO" id="GO:0042158">
    <property type="term" value="P:lipoprotein biosynthetic process"/>
    <property type="evidence" value="ECO:0007669"/>
    <property type="project" value="InterPro"/>
</dbReference>
<dbReference type="PANTHER" id="PTHR43434">
    <property type="entry name" value="PHOSPHOGLYCOLATE PHOSPHATASE"/>
    <property type="match status" value="1"/>
</dbReference>
<feature type="transmembrane region" description="Helical" evidence="1">
    <location>
        <begin position="132"/>
        <end position="149"/>
    </location>
</feature>
<dbReference type="Gene3D" id="3.40.50.1000">
    <property type="entry name" value="HAD superfamily/HAD-like"/>
    <property type="match status" value="1"/>
</dbReference>
<feature type="transmembrane region" description="Helical" evidence="1">
    <location>
        <begin position="161"/>
        <end position="182"/>
    </location>
</feature>
<protein>
    <submittedName>
        <fullName evidence="2">HAD-IA family hydrolase</fullName>
    </submittedName>
</protein>
<dbReference type="AlphaFoldDB" id="A0AB35U055"/>
<dbReference type="Proteomes" id="UP001286174">
    <property type="component" value="Unassembled WGS sequence"/>
</dbReference>
<keyword evidence="3" id="KW-1185">Reference proteome</keyword>
<feature type="transmembrane region" description="Helical" evidence="1">
    <location>
        <begin position="80"/>
        <end position="96"/>
    </location>
</feature>
<keyword evidence="2" id="KW-0378">Hydrolase</keyword>
<dbReference type="InterPro" id="IPR023198">
    <property type="entry name" value="PGP-like_dom2"/>
</dbReference>
<dbReference type="SFLD" id="SFLDG01129">
    <property type="entry name" value="C1.5:_HAD__Beta-PGM__Phosphata"/>
    <property type="match status" value="1"/>
</dbReference>
<reference evidence="2 3" key="1">
    <citation type="submission" date="2022-03" db="EMBL/GenBank/DDBJ databases">
        <title>Novel taxa within the pig intestine.</title>
        <authorList>
            <person name="Wylensek D."/>
            <person name="Bishof K."/>
            <person name="Afrizal A."/>
            <person name="Clavel T."/>
        </authorList>
    </citation>
    <scope>NUCLEOTIDE SEQUENCE [LARGE SCALE GENOMIC DNA]</scope>
    <source>
        <strain evidence="2 3">CLA-KB-P133</strain>
    </source>
</reference>
<dbReference type="Pfam" id="PF01790">
    <property type="entry name" value="LGT"/>
    <property type="match status" value="1"/>
</dbReference>
<accession>A0AB35U055</accession>
<feature type="transmembrane region" description="Helical" evidence="1">
    <location>
        <begin position="188"/>
        <end position="207"/>
    </location>
</feature>
<dbReference type="GO" id="GO:0008961">
    <property type="term" value="F:phosphatidylglycerol-prolipoprotein diacylglyceryl transferase activity"/>
    <property type="evidence" value="ECO:0007669"/>
    <property type="project" value="InterPro"/>
</dbReference>
<dbReference type="PANTHER" id="PTHR43434:SF1">
    <property type="entry name" value="PHOSPHOGLYCOLATE PHOSPHATASE"/>
    <property type="match status" value="1"/>
</dbReference>
<dbReference type="EMBL" id="JALBUR010000002">
    <property type="protein sequence ID" value="MDX8418723.1"/>
    <property type="molecule type" value="Genomic_DNA"/>
</dbReference>
<dbReference type="GO" id="GO:0008967">
    <property type="term" value="F:phosphoglycolate phosphatase activity"/>
    <property type="evidence" value="ECO:0007669"/>
    <property type="project" value="TreeGrafter"/>
</dbReference>
<dbReference type="SFLD" id="SFLDS00003">
    <property type="entry name" value="Haloacid_Dehalogenase"/>
    <property type="match status" value="1"/>
</dbReference>
<dbReference type="InterPro" id="IPR006439">
    <property type="entry name" value="HAD-SF_hydro_IA"/>
</dbReference>
<dbReference type="InterPro" id="IPR041492">
    <property type="entry name" value="HAD_2"/>
</dbReference>
<sequence length="438" mass="51364">MFAHVTIRWAGLATLFGCFVAYLFFRRDMKENGYVRAISQEVFLGIVVFGLLGGRIGWYIANGFDHISRFFLFFDDGFEPLMAIYFVMLFVFFYVRKNFMSFRRTLDCIIPHFLLAAAISRIPYMFSDWRNILIVGVDMLGYILLEVLYRNYFYDKHRGDRAALTLLWIGLSRFFVNIATYGRSNASLMMLLPGLVTAIGALIFYVFNRRKKMDRKPLVLFDFDGTLMDTQAMVNESYRYLFNKYRTVDDFDDRTQLEVFGADDRREIKRLFKGEDPNELTHEFRTFQANLPALGLVNTMPHALEVLMWLKKNGYTVGVVTSRPTDNCRYWIEEFDLEDYVDMVMGKEIYKKAKPAPDALRRICHALGLGHDNCVYIGDHARDVRMARRACVYAIGYVTSKENFNRITKAMPNRMIRDLRELEDILQETDHNWTYNLL</sequence>
<comment type="caution">
    <text evidence="2">The sequence shown here is derived from an EMBL/GenBank/DDBJ whole genome shotgun (WGS) entry which is preliminary data.</text>
</comment>
<keyword evidence="1" id="KW-0472">Membrane</keyword>
<feature type="transmembrane region" description="Helical" evidence="1">
    <location>
        <begin position="37"/>
        <end position="60"/>
    </location>
</feature>
<dbReference type="GO" id="GO:0006281">
    <property type="term" value="P:DNA repair"/>
    <property type="evidence" value="ECO:0007669"/>
    <property type="project" value="TreeGrafter"/>
</dbReference>
<evidence type="ECO:0000313" key="3">
    <source>
        <dbReference type="Proteomes" id="UP001286174"/>
    </source>
</evidence>
<dbReference type="Gene3D" id="1.10.150.240">
    <property type="entry name" value="Putative phosphatase, domain 2"/>
    <property type="match status" value="1"/>
</dbReference>
<feature type="transmembrane region" description="Helical" evidence="1">
    <location>
        <begin position="108"/>
        <end position="126"/>
    </location>
</feature>
<dbReference type="GO" id="GO:0005886">
    <property type="term" value="C:plasma membrane"/>
    <property type="evidence" value="ECO:0007669"/>
    <property type="project" value="InterPro"/>
</dbReference>
<dbReference type="RefSeq" id="WP_370595362.1">
    <property type="nucleotide sequence ID" value="NZ_JALBUR010000002.1"/>
</dbReference>
<dbReference type="InterPro" id="IPR001640">
    <property type="entry name" value="Lgt"/>
</dbReference>
<keyword evidence="1" id="KW-1133">Transmembrane helix</keyword>
<dbReference type="SUPFAM" id="SSF56784">
    <property type="entry name" value="HAD-like"/>
    <property type="match status" value="1"/>
</dbReference>
<feature type="transmembrane region" description="Helical" evidence="1">
    <location>
        <begin position="6"/>
        <end position="25"/>
    </location>
</feature>